<evidence type="ECO:0000256" key="1">
    <source>
        <dbReference type="SAM" id="MobiDB-lite"/>
    </source>
</evidence>
<dbReference type="RefSeq" id="WP_142568037.1">
    <property type="nucleotide sequence ID" value="NZ_BMMN01000001.1"/>
</dbReference>
<name>A0A8H9GZI4_9ACTN</name>
<keyword evidence="3" id="KW-1185">Reference proteome</keyword>
<accession>A0A8H9GZI4</accession>
<evidence type="ECO:0000313" key="3">
    <source>
        <dbReference type="Proteomes" id="UP000653480"/>
    </source>
</evidence>
<reference evidence="2" key="2">
    <citation type="submission" date="2020-09" db="EMBL/GenBank/DDBJ databases">
        <authorList>
            <person name="Sun Q."/>
            <person name="Zhou Y."/>
        </authorList>
    </citation>
    <scope>NUCLEOTIDE SEQUENCE</scope>
    <source>
        <strain evidence="2">CGMCC 4.7138</strain>
    </source>
</reference>
<feature type="region of interest" description="Disordered" evidence="1">
    <location>
        <begin position="68"/>
        <end position="97"/>
    </location>
</feature>
<sequence length="97" mass="10012">MLTHATGLPTAGNFQDWAWRTLIVETVTRLVGQVGGVLVLAQTVLVEAPIEIAANIAAAVTPDPVCPPPTDHGAQASVYSVSPKSATTRNLPPNAST</sequence>
<dbReference type="AlphaFoldDB" id="A0A8H9GZI4"/>
<comment type="caution">
    <text evidence="2">The sequence shown here is derived from an EMBL/GenBank/DDBJ whole genome shotgun (WGS) entry which is preliminary data.</text>
</comment>
<dbReference type="EMBL" id="BMMN01000001">
    <property type="protein sequence ID" value="GGO01179.1"/>
    <property type="molecule type" value="Genomic_DNA"/>
</dbReference>
<dbReference type="GeneID" id="97246133"/>
<evidence type="ECO:0000313" key="2">
    <source>
        <dbReference type="EMBL" id="GGO01179.1"/>
    </source>
</evidence>
<feature type="compositionally biased region" description="Polar residues" evidence="1">
    <location>
        <begin position="77"/>
        <end position="97"/>
    </location>
</feature>
<organism evidence="2 3">
    <name type="scientific">Microbispora bryophytorum</name>
    <dbReference type="NCBI Taxonomy" id="1460882"/>
    <lineage>
        <taxon>Bacteria</taxon>
        <taxon>Bacillati</taxon>
        <taxon>Actinomycetota</taxon>
        <taxon>Actinomycetes</taxon>
        <taxon>Streptosporangiales</taxon>
        <taxon>Streptosporangiaceae</taxon>
        <taxon>Microbispora</taxon>
    </lineage>
</organism>
<protein>
    <submittedName>
        <fullName evidence="2">Uncharacterized protein</fullName>
    </submittedName>
</protein>
<proteinExistence type="predicted"/>
<gene>
    <name evidence="2" type="ORF">GCM10011574_08720</name>
</gene>
<reference evidence="2" key="1">
    <citation type="journal article" date="2014" name="Int. J. Syst. Evol. Microbiol.">
        <title>Complete genome sequence of Corynebacterium casei LMG S-19264T (=DSM 44701T), isolated from a smear-ripened cheese.</title>
        <authorList>
            <consortium name="US DOE Joint Genome Institute (JGI-PGF)"/>
            <person name="Walter F."/>
            <person name="Albersmeier A."/>
            <person name="Kalinowski J."/>
            <person name="Ruckert C."/>
        </authorList>
    </citation>
    <scope>NUCLEOTIDE SEQUENCE</scope>
    <source>
        <strain evidence="2">CGMCC 4.7138</strain>
    </source>
</reference>
<dbReference type="Proteomes" id="UP000653480">
    <property type="component" value="Unassembled WGS sequence"/>
</dbReference>